<gene>
    <name evidence="2" type="ORF">HHI36_003960</name>
</gene>
<dbReference type="PANTHER" id="PTHR43941:SF1">
    <property type="entry name" value="STRUCTURAL MAINTENANCE OF CHROMOSOMES PROTEIN 2"/>
    <property type="match status" value="1"/>
</dbReference>
<dbReference type="AlphaFoldDB" id="A0ABD2NQ21"/>
<evidence type="ECO:0000256" key="1">
    <source>
        <dbReference type="SAM" id="Coils"/>
    </source>
</evidence>
<name>A0ABD2NQ21_9CUCU</name>
<feature type="coiled-coil region" evidence="1">
    <location>
        <begin position="543"/>
        <end position="650"/>
    </location>
</feature>
<proteinExistence type="predicted"/>
<keyword evidence="3" id="KW-1185">Reference proteome</keyword>
<dbReference type="EMBL" id="JABFTP020000144">
    <property type="protein sequence ID" value="KAL3280724.1"/>
    <property type="molecule type" value="Genomic_DNA"/>
</dbReference>
<organism evidence="2 3">
    <name type="scientific">Cryptolaemus montrouzieri</name>
    <dbReference type="NCBI Taxonomy" id="559131"/>
    <lineage>
        <taxon>Eukaryota</taxon>
        <taxon>Metazoa</taxon>
        <taxon>Ecdysozoa</taxon>
        <taxon>Arthropoda</taxon>
        <taxon>Hexapoda</taxon>
        <taxon>Insecta</taxon>
        <taxon>Pterygota</taxon>
        <taxon>Neoptera</taxon>
        <taxon>Endopterygota</taxon>
        <taxon>Coleoptera</taxon>
        <taxon>Polyphaga</taxon>
        <taxon>Cucujiformia</taxon>
        <taxon>Coccinelloidea</taxon>
        <taxon>Coccinellidae</taxon>
        <taxon>Scymninae</taxon>
        <taxon>Scymnini</taxon>
        <taxon>Cryptolaemus</taxon>
    </lineage>
</organism>
<accession>A0ABD2NQ21</accession>
<comment type="caution">
    <text evidence="2">The sequence shown here is derived from an EMBL/GenBank/DDBJ whole genome shotgun (WGS) entry which is preliminary data.</text>
</comment>
<feature type="coiled-coil region" evidence="1">
    <location>
        <begin position="180"/>
        <end position="273"/>
    </location>
</feature>
<evidence type="ECO:0000313" key="3">
    <source>
        <dbReference type="Proteomes" id="UP001516400"/>
    </source>
</evidence>
<sequence length="681" mass="78108">MEENSDSGLVPSLTLVVENIFSSCDPESSDAVSASTLIDFMRPHLSNHPEGVTVLQSFLDPNEENPFISRTSFYEAMKKWTTQIYEGESKLSNISLRESDTNEKNLPFHQSTPKASLAPGSMQDFSNIFNLTNLSGTSMGNSDKSNSTVGCGKLLEEKVKELEFKYVNALSELSMVKSQLALSEEQYAELRLDLDRTNKRLLLEQQVNADLQKSMDHTDEVKEEVFNAKREMEHLQRMWTSAKKENANLVASMKNLELERDQLDAKIIEIRKKDEQRKQELADLRAIVEESKEENKTLKTFSSDLEKKLEEQNSLLKHFSEISEFMKNENHTLRSVIKKAGVLDFTKYPSLKNIPDLSPQGTPTNSPRTRLLKSVLKSSTPFKNMYHPIMFERHVFNSPKFIKQLSSPVSPDGLDTPTDIKTIEFPETGVNLNEQSVDYSGIIDSPKDEIHNLKREEGEELVESDHKYSPSAEIRCDSPDTKIDLGNSISQTMDDLDLSEGSEIAGNKGQDLRSELQGCTFFDNRNNCFNEDHMEWLKIVEEHENCSKIINEYQQRLELLSKDVEVVETENNNLQNKYKHLEENTNYLKMTVNAEKIENEVLVEKNSKLTREITSLHDSLQIKTKEILEMHNIKVQQEKLSEEILKLRSENEDNLSKHHLLLKKYDSLASEKETIEKNWNK</sequence>
<keyword evidence="1" id="KW-0175">Coiled coil</keyword>
<dbReference type="Proteomes" id="UP001516400">
    <property type="component" value="Unassembled WGS sequence"/>
</dbReference>
<evidence type="ECO:0000313" key="2">
    <source>
        <dbReference type="EMBL" id="KAL3280724.1"/>
    </source>
</evidence>
<dbReference type="PANTHER" id="PTHR43941">
    <property type="entry name" value="STRUCTURAL MAINTENANCE OF CHROMOSOMES PROTEIN 2"/>
    <property type="match status" value="1"/>
</dbReference>
<protein>
    <submittedName>
        <fullName evidence="2">Uncharacterized protein</fullName>
    </submittedName>
</protein>
<reference evidence="2 3" key="1">
    <citation type="journal article" date="2021" name="BMC Biol.">
        <title>Horizontally acquired antibacterial genes associated with adaptive radiation of ladybird beetles.</title>
        <authorList>
            <person name="Li H.S."/>
            <person name="Tang X.F."/>
            <person name="Huang Y.H."/>
            <person name="Xu Z.Y."/>
            <person name="Chen M.L."/>
            <person name="Du X.Y."/>
            <person name="Qiu B.Y."/>
            <person name="Chen P.T."/>
            <person name="Zhang W."/>
            <person name="Slipinski A."/>
            <person name="Escalona H.E."/>
            <person name="Waterhouse R.M."/>
            <person name="Zwick A."/>
            <person name="Pang H."/>
        </authorList>
    </citation>
    <scope>NUCLEOTIDE SEQUENCE [LARGE SCALE GENOMIC DNA]</scope>
    <source>
        <strain evidence="2">SYSU2018</strain>
    </source>
</reference>